<dbReference type="GO" id="GO:0070545">
    <property type="term" value="C:PeBoW complex"/>
    <property type="evidence" value="ECO:0007669"/>
    <property type="project" value="TreeGrafter"/>
</dbReference>
<dbReference type="SUPFAM" id="SSF52113">
    <property type="entry name" value="BRCT domain"/>
    <property type="match status" value="1"/>
</dbReference>
<dbReference type="FunFam" id="3.40.50.10190:FF:000067">
    <property type="entry name" value="Pescadillo homolog"/>
    <property type="match status" value="1"/>
</dbReference>
<evidence type="ECO:0000256" key="2">
    <source>
        <dbReference type="ARBA" id="ARBA00022552"/>
    </source>
</evidence>
<dbReference type="SMART" id="SM00292">
    <property type="entry name" value="BRCT"/>
    <property type="match status" value="1"/>
</dbReference>
<dbReference type="Proteomes" id="UP001378960">
    <property type="component" value="Unassembled WGS sequence"/>
</dbReference>
<proteinExistence type="inferred from homology"/>
<dbReference type="Pfam" id="PF06732">
    <property type="entry name" value="Pescadillo_N"/>
    <property type="match status" value="1"/>
</dbReference>
<dbReference type="PANTHER" id="PTHR12221">
    <property type="entry name" value="PESCADILLO - RELATED"/>
    <property type="match status" value="1"/>
</dbReference>
<dbReference type="AlphaFoldDB" id="A0AAV5QYC2"/>
<evidence type="ECO:0000259" key="7">
    <source>
        <dbReference type="PROSITE" id="PS50172"/>
    </source>
</evidence>
<dbReference type="Gene3D" id="3.40.50.10190">
    <property type="entry name" value="BRCT domain"/>
    <property type="match status" value="1"/>
</dbReference>
<dbReference type="InterPro" id="IPR010613">
    <property type="entry name" value="PES"/>
</dbReference>
<evidence type="ECO:0000256" key="6">
    <source>
        <dbReference type="SAM" id="MobiDB-lite"/>
    </source>
</evidence>
<comment type="function">
    <text evidence="5">Component of the NOP7 complex, which is required for maturation of the 25S and 5.8S ribosomal RNAs and formation of the 60S ribosome.</text>
</comment>
<evidence type="ECO:0000256" key="5">
    <source>
        <dbReference type="HAMAP-Rule" id="MF_03028"/>
    </source>
</evidence>
<dbReference type="GO" id="GO:0030687">
    <property type="term" value="C:preribosome, large subunit precursor"/>
    <property type="evidence" value="ECO:0007669"/>
    <property type="project" value="UniProtKB-UniRule"/>
</dbReference>
<feature type="compositionally biased region" description="Acidic residues" evidence="6">
    <location>
        <begin position="470"/>
        <end position="505"/>
    </location>
</feature>
<dbReference type="GO" id="GO:0005654">
    <property type="term" value="C:nucleoplasm"/>
    <property type="evidence" value="ECO:0007669"/>
    <property type="project" value="UniProtKB-SubCell"/>
</dbReference>
<dbReference type="PANTHER" id="PTHR12221:SF6">
    <property type="entry name" value="PESCADILLO HOMOLOG"/>
    <property type="match status" value="1"/>
</dbReference>
<evidence type="ECO:0000313" key="9">
    <source>
        <dbReference type="Proteomes" id="UP001378960"/>
    </source>
</evidence>
<comment type="subcellular location">
    <subcellularLocation>
        <location evidence="5">Nucleus</location>
        <location evidence="5">Nucleolus</location>
    </subcellularLocation>
    <subcellularLocation>
        <location evidence="5">Nucleus</location>
        <location evidence="5">Nucleoplasm</location>
    </subcellularLocation>
</comment>
<name>A0AAV5QYC2_PICKL</name>
<feature type="coiled-coil region" evidence="5">
    <location>
        <begin position="568"/>
        <end position="595"/>
    </location>
</feature>
<dbReference type="GO" id="GO:0000463">
    <property type="term" value="P:maturation of LSU-rRNA from tricistronic rRNA transcript (SSU-rRNA, 5.8S rRNA, LSU-rRNA)"/>
    <property type="evidence" value="ECO:0007669"/>
    <property type="project" value="UniProtKB-UniRule"/>
</dbReference>
<keyword evidence="9" id="KW-1185">Reference proteome</keyword>
<feature type="region of interest" description="Disordered" evidence="6">
    <location>
        <begin position="453"/>
        <end position="544"/>
    </location>
</feature>
<dbReference type="PROSITE" id="PS50172">
    <property type="entry name" value="BRCT"/>
    <property type="match status" value="1"/>
</dbReference>
<dbReference type="GO" id="GO:0000466">
    <property type="term" value="P:maturation of 5.8S rRNA from tricistronic rRNA transcript (SSU-rRNA, 5.8S rRNA, LSU-rRNA)"/>
    <property type="evidence" value="ECO:0007669"/>
    <property type="project" value="UniProtKB-UniRule"/>
</dbReference>
<evidence type="ECO:0000256" key="3">
    <source>
        <dbReference type="ARBA" id="ARBA00023054"/>
    </source>
</evidence>
<dbReference type="HAMAP" id="MF_03028">
    <property type="entry name" value="Pescadillo"/>
    <property type="match status" value="1"/>
</dbReference>
<reference evidence="8 9" key="1">
    <citation type="journal article" date="2023" name="Elife">
        <title>Identification of key yeast species and microbe-microbe interactions impacting larval growth of Drosophila in the wild.</title>
        <authorList>
            <person name="Mure A."/>
            <person name="Sugiura Y."/>
            <person name="Maeda R."/>
            <person name="Honda K."/>
            <person name="Sakurai N."/>
            <person name="Takahashi Y."/>
            <person name="Watada M."/>
            <person name="Katoh T."/>
            <person name="Gotoh A."/>
            <person name="Gotoh Y."/>
            <person name="Taniguchi I."/>
            <person name="Nakamura K."/>
            <person name="Hayashi T."/>
            <person name="Katayama T."/>
            <person name="Uemura T."/>
            <person name="Hattori Y."/>
        </authorList>
    </citation>
    <scope>NUCLEOTIDE SEQUENCE [LARGE SCALE GENOMIC DNA]</scope>
    <source>
        <strain evidence="8 9">PK-24</strain>
    </source>
</reference>
<feature type="domain" description="BRCT" evidence="7">
    <location>
        <begin position="355"/>
        <end position="449"/>
    </location>
</feature>
<dbReference type="GO" id="GO:0043021">
    <property type="term" value="F:ribonucleoprotein complex binding"/>
    <property type="evidence" value="ECO:0007669"/>
    <property type="project" value="UniProtKB-UniRule"/>
</dbReference>
<dbReference type="InterPro" id="IPR001357">
    <property type="entry name" value="BRCT_dom"/>
</dbReference>
<evidence type="ECO:0000256" key="4">
    <source>
        <dbReference type="ARBA" id="ARBA00023242"/>
    </source>
</evidence>
<dbReference type="Pfam" id="PF16589">
    <property type="entry name" value="BRCT_2"/>
    <property type="match status" value="1"/>
</dbReference>
<sequence length="595" mass="68477">MGPIKKKGESGNAKNFITRTKAIRKLQVSLADFRRLCIFKGIYPREPRNKKKANKGSTAPVTFYYTKDIQYLMHEPILQKFREHKTFSKKLTKALGKGEIGSAKRLEENRPKYKLDRVIKERYPSFLDALRDIDDALNMMFLFANMPATTGVGAKITNQANKLINQWLAYVARERSLKKVFVSIKGVYYSATIKGQEIRWLVPFKYTQNIPSDIDFKIMHTFLEFYSTLLNFVLFKLYTDAELTYPPKINENRMKGIGGLSVYVLETNEQRSLALPEGENNDNEDEVKETKISNEEILKAIEADKVEGSENNDEDDNEDDEAIIENVENTELDEFKDNNKNAGDILEQPSKYANKVSELFSKFTFFIGREVPVDILEFVILSAGGKVISEAAIDELENSKDIDLSSVTHQIVDRPKILKKVQGRTYIQPQWVFDCINKSELLNVSDYAPGETLPPHLSPWGDAGTYDPEAPLEENDDDEDDDEDDEEVEADEEDKEDNDEKDEDEEVKRQKELEMEAAGVKFSAVDNGKKNSKRKHSEVSEETDEKKLKMIMMSNKQRKLYKKMQYGIDKQDERKAQLEKKRKLLAKKKQELSRV</sequence>
<gene>
    <name evidence="5" type="primary">NOP7</name>
    <name evidence="8" type="ORF">DAPK24_004880</name>
</gene>
<keyword evidence="2 5" id="KW-0698">rRNA processing</keyword>
<dbReference type="CDD" id="cd17709">
    <property type="entry name" value="BRCT_pescadillo_like"/>
    <property type="match status" value="1"/>
</dbReference>
<dbReference type="GO" id="GO:0003723">
    <property type="term" value="F:RNA binding"/>
    <property type="evidence" value="ECO:0007669"/>
    <property type="project" value="TreeGrafter"/>
</dbReference>
<keyword evidence="1 5" id="KW-0690">Ribosome biogenesis</keyword>
<keyword evidence="3 5" id="KW-0175">Coiled coil</keyword>
<dbReference type="InterPro" id="IPR036420">
    <property type="entry name" value="BRCT_dom_sf"/>
</dbReference>
<keyword evidence="4 5" id="KW-0539">Nucleus</keyword>
<accession>A0AAV5QYC2</accession>
<organism evidence="8 9">
    <name type="scientific">Pichia kluyveri</name>
    <name type="common">Yeast</name>
    <dbReference type="NCBI Taxonomy" id="36015"/>
    <lineage>
        <taxon>Eukaryota</taxon>
        <taxon>Fungi</taxon>
        <taxon>Dikarya</taxon>
        <taxon>Ascomycota</taxon>
        <taxon>Saccharomycotina</taxon>
        <taxon>Pichiomycetes</taxon>
        <taxon>Pichiales</taxon>
        <taxon>Pichiaceae</taxon>
        <taxon>Pichia</taxon>
    </lineage>
</organism>
<comment type="similarity">
    <text evidence="5">Belongs to the pescadillo family.</text>
</comment>
<comment type="caution">
    <text evidence="8">The sequence shown here is derived from an EMBL/GenBank/DDBJ whole genome shotgun (WGS) entry which is preliminary data.</text>
</comment>
<protein>
    <recommendedName>
        <fullName evidence="5">Pescadillo homolog</fullName>
    </recommendedName>
    <alternativeName>
        <fullName evidence="5">Nucleolar protein 7 homolog</fullName>
    </alternativeName>
</protein>
<evidence type="ECO:0000313" key="8">
    <source>
        <dbReference type="EMBL" id="GMM43913.1"/>
    </source>
</evidence>
<comment type="subunit">
    <text evidence="5">Component of the NOP7 complex, composed of ERB1, NOP7 and YTM1. Within the NOP7 complex ERB1 appears to interact directly with NOP7 and YTM1. The NOP7 complex also associates with the 66S pre-ribosome.</text>
</comment>
<evidence type="ECO:0000256" key="1">
    <source>
        <dbReference type="ARBA" id="ARBA00022517"/>
    </source>
</evidence>
<dbReference type="EMBL" id="BTGB01000001">
    <property type="protein sequence ID" value="GMM43913.1"/>
    <property type="molecule type" value="Genomic_DNA"/>
</dbReference>